<feature type="disulfide bond" evidence="18">
    <location>
        <begin position="124"/>
        <end position="318"/>
    </location>
</feature>
<reference evidence="21" key="1">
    <citation type="journal article" date="2021" name="bioRxiv">
        <title>Whole Genome Assembly and Annotation of Northern Wild Rice, Zizania palustris L., Supports a Whole Genome Duplication in the Zizania Genus.</title>
        <authorList>
            <person name="Haas M."/>
            <person name="Kono T."/>
            <person name="Macchietto M."/>
            <person name="Millas R."/>
            <person name="McGilp L."/>
            <person name="Shao M."/>
            <person name="Duquette J."/>
            <person name="Hirsch C.N."/>
            <person name="Kimball J."/>
        </authorList>
    </citation>
    <scope>NUCLEOTIDE SEQUENCE</scope>
    <source>
        <tissue evidence="21">Fresh leaf tissue</tissue>
    </source>
</reference>
<keyword evidence="10 16" id="KW-0408">Iron</keyword>
<evidence type="ECO:0000256" key="2">
    <source>
        <dbReference type="ARBA" id="ARBA00002322"/>
    </source>
</evidence>
<keyword evidence="6" id="KW-0349">Heme</keyword>
<dbReference type="OrthoDB" id="2113341at2759"/>
<dbReference type="InterPro" id="IPR002016">
    <property type="entry name" value="Haem_peroxidase"/>
</dbReference>
<feature type="disulfide bond" evidence="18">
    <location>
        <begin position="39"/>
        <end position="118"/>
    </location>
</feature>
<feature type="disulfide bond" evidence="18">
    <location>
        <begin position="72"/>
        <end position="77"/>
    </location>
</feature>
<feature type="site" description="Transition state stabilizer" evidence="17">
    <location>
        <position position="66"/>
    </location>
</feature>
<dbReference type="PANTHER" id="PTHR31388">
    <property type="entry name" value="PEROXIDASE 72-RELATED"/>
    <property type="match status" value="1"/>
</dbReference>
<evidence type="ECO:0000256" key="13">
    <source>
        <dbReference type="ARBA" id="ARBA00023324"/>
    </source>
</evidence>
<evidence type="ECO:0000256" key="11">
    <source>
        <dbReference type="ARBA" id="ARBA00023157"/>
    </source>
</evidence>
<feature type="domain" description="Plant heme peroxidase family profile" evidence="20">
    <location>
        <begin position="29"/>
        <end position="322"/>
    </location>
</feature>
<dbReference type="GO" id="GO:0020037">
    <property type="term" value="F:heme binding"/>
    <property type="evidence" value="ECO:0007669"/>
    <property type="project" value="InterPro"/>
</dbReference>
<evidence type="ECO:0000256" key="15">
    <source>
        <dbReference type="PIRSR" id="PIRSR600823-2"/>
    </source>
</evidence>
<evidence type="ECO:0000259" key="20">
    <source>
        <dbReference type="PROSITE" id="PS50873"/>
    </source>
</evidence>
<dbReference type="FunFam" id="1.10.520.10:FF:000008">
    <property type="entry name" value="Peroxidase"/>
    <property type="match status" value="1"/>
</dbReference>
<reference evidence="21" key="2">
    <citation type="submission" date="2021-02" db="EMBL/GenBank/DDBJ databases">
        <authorList>
            <person name="Kimball J.A."/>
            <person name="Haas M.W."/>
            <person name="Macchietto M."/>
            <person name="Kono T."/>
            <person name="Duquette J."/>
            <person name="Shao M."/>
        </authorList>
    </citation>
    <scope>NUCLEOTIDE SEQUENCE</scope>
    <source>
        <tissue evidence="21">Fresh leaf tissue</tissue>
    </source>
</reference>
<organism evidence="21 22">
    <name type="scientific">Zizania palustris</name>
    <name type="common">Northern wild rice</name>
    <dbReference type="NCBI Taxonomy" id="103762"/>
    <lineage>
        <taxon>Eukaryota</taxon>
        <taxon>Viridiplantae</taxon>
        <taxon>Streptophyta</taxon>
        <taxon>Embryophyta</taxon>
        <taxon>Tracheophyta</taxon>
        <taxon>Spermatophyta</taxon>
        <taxon>Magnoliopsida</taxon>
        <taxon>Liliopsida</taxon>
        <taxon>Poales</taxon>
        <taxon>Poaceae</taxon>
        <taxon>BOP clade</taxon>
        <taxon>Oryzoideae</taxon>
        <taxon>Oryzeae</taxon>
        <taxon>Zizaniinae</taxon>
        <taxon>Zizania</taxon>
    </lineage>
</organism>
<evidence type="ECO:0000256" key="10">
    <source>
        <dbReference type="ARBA" id="ARBA00023004"/>
    </source>
</evidence>
<dbReference type="GO" id="GO:0046872">
    <property type="term" value="F:metal ion binding"/>
    <property type="evidence" value="ECO:0007669"/>
    <property type="project" value="UniProtKB-KW"/>
</dbReference>
<feature type="binding site" evidence="15">
    <location>
        <position position="165"/>
    </location>
    <ligand>
        <name>substrate</name>
    </ligand>
</feature>
<comment type="caution">
    <text evidence="21">The sequence shown here is derived from an EMBL/GenBank/DDBJ whole genome shotgun (WGS) entry which is preliminary data.</text>
</comment>
<evidence type="ECO:0000256" key="1">
    <source>
        <dbReference type="ARBA" id="ARBA00000189"/>
    </source>
</evidence>
<feature type="signal peptide" evidence="19">
    <location>
        <begin position="1"/>
        <end position="25"/>
    </location>
</feature>
<keyword evidence="7 16" id="KW-0479">Metal-binding</keyword>
<evidence type="ECO:0000256" key="3">
    <source>
        <dbReference type="ARBA" id="ARBA00006873"/>
    </source>
</evidence>
<dbReference type="InterPro" id="IPR033905">
    <property type="entry name" value="Secretory_peroxidase"/>
</dbReference>
<feature type="binding site" evidence="16">
    <location>
        <position position="80"/>
    </location>
    <ligand>
        <name>Ca(2+)</name>
        <dbReference type="ChEBI" id="CHEBI:29108"/>
        <label>1</label>
    </ligand>
</feature>
<dbReference type="InterPro" id="IPR000823">
    <property type="entry name" value="Peroxidase_pln"/>
</dbReference>
<feature type="binding site" evidence="16">
    <location>
        <position position="241"/>
    </location>
    <ligand>
        <name>Ca(2+)</name>
        <dbReference type="ChEBI" id="CHEBI:29108"/>
        <label>2</label>
    </ligand>
</feature>
<keyword evidence="22" id="KW-1185">Reference proteome</keyword>
<evidence type="ECO:0000256" key="17">
    <source>
        <dbReference type="PIRSR" id="PIRSR600823-4"/>
    </source>
</evidence>
<evidence type="ECO:0000256" key="4">
    <source>
        <dbReference type="ARBA" id="ARBA00012313"/>
    </source>
</evidence>
<dbReference type="GO" id="GO:0006979">
    <property type="term" value="P:response to oxidative stress"/>
    <property type="evidence" value="ECO:0007669"/>
    <property type="project" value="InterPro"/>
</dbReference>
<dbReference type="PROSITE" id="PS00436">
    <property type="entry name" value="PEROXIDASE_2"/>
    <property type="match status" value="1"/>
</dbReference>
<dbReference type="InterPro" id="IPR019793">
    <property type="entry name" value="Peroxidases_heam-ligand_BS"/>
</dbReference>
<evidence type="ECO:0000256" key="14">
    <source>
        <dbReference type="PIRSR" id="PIRSR600823-1"/>
    </source>
</evidence>
<dbReference type="CDD" id="cd00693">
    <property type="entry name" value="secretory_peroxidase"/>
    <property type="match status" value="1"/>
</dbReference>
<feature type="chain" id="PRO_5035226642" description="peroxidase" evidence="19">
    <location>
        <begin position="26"/>
        <end position="323"/>
    </location>
</feature>
<evidence type="ECO:0000256" key="19">
    <source>
        <dbReference type="SAM" id="SignalP"/>
    </source>
</evidence>
<comment type="function">
    <text evidence="2">Removal of H(2)O(2), oxidation of toxic reductants, biosynthesis and degradation of lignin, suberization, auxin catabolism, response to environmental stresses such as wounding, pathogen attack and oxidative stress. These functions might be dependent on each isozyme/isoform in each plant tissue.</text>
</comment>
<dbReference type="Pfam" id="PF00141">
    <property type="entry name" value="peroxidase"/>
    <property type="match status" value="1"/>
</dbReference>
<keyword evidence="19" id="KW-0732">Signal</keyword>
<dbReference type="PANTHER" id="PTHR31388:SF19">
    <property type="entry name" value="OS06G0521900 PROTEIN"/>
    <property type="match status" value="1"/>
</dbReference>
<dbReference type="InterPro" id="IPR019794">
    <property type="entry name" value="Peroxidases_AS"/>
</dbReference>
<comment type="catalytic activity">
    <reaction evidence="1">
        <text>2 a phenolic donor + H2O2 = 2 a phenolic radical donor + 2 H2O</text>
        <dbReference type="Rhea" id="RHEA:56136"/>
        <dbReference type="ChEBI" id="CHEBI:15377"/>
        <dbReference type="ChEBI" id="CHEBI:16240"/>
        <dbReference type="ChEBI" id="CHEBI:139520"/>
        <dbReference type="ChEBI" id="CHEBI:139521"/>
        <dbReference type="EC" id="1.11.1.7"/>
    </reaction>
</comment>
<keyword evidence="9" id="KW-0560">Oxidoreductase</keyword>
<dbReference type="EMBL" id="JAAALK010000283">
    <property type="protein sequence ID" value="KAG8075649.1"/>
    <property type="molecule type" value="Genomic_DNA"/>
</dbReference>
<evidence type="ECO:0000256" key="8">
    <source>
        <dbReference type="ARBA" id="ARBA00022837"/>
    </source>
</evidence>
<dbReference type="FunFam" id="1.10.420.10:FF:000006">
    <property type="entry name" value="Peroxidase"/>
    <property type="match status" value="1"/>
</dbReference>
<sequence>MAFIRGAGFASVALLLVVVASVAEGHRPELTERYYDKTCPNAQNIVRAVMERRVAGYKRMAPAILRLFFHDCFAYGCDGSVLLQNPESSDDERDVEANKSLDGFDVIDNIKSELEHNCPATVSCADILAIASRDAVAMLGGPTWSVLLGRKDSRFAHNNATYQLPSPTGHLDELLEVFQDHGLDERDLTALSGAHTIGMAHSCENFNDRIKHEDAEDIDPYFAAKLQHSCDQNDKCPVYFDEQTPMKFDNAYYQNLLNKRGLLTSDQALYTHGSWAGELVSIYANNQEAFFADFKTSMVKMGNLSPPDWMPTEVRLKCSMANY</sequence>
<feature type="binding site" evidence="16">
    <location>
        <position position="244"/>
    </location>
    <ligand>
        <name>Ca(2+)</name>
        <dbReference type="ChEBI" id="CHEBI:29108"/>
        <label>2</label>
    </ligand>
</feature>
<evidence type="ECO:0000256" key="16">
    <source>
        <dbReference type="PIRSR" id="PIRSR600823-3"/>
    </source>
</evidence>
<protein>
    <recommendedName>
        <fullName evidence="4">peroxidase</fullName>
        <ecNumber evidence="4">1.11.1.7</ecNumber>
    </recommendedName>
</protein>
<evidence type="ECO:0000256" key="18">
    <source>
        <dbReference type="PIRSR" id="PIRSR600823-5"/>
    </source>
</evidence>
<dbReference type="PROSITE" id="PS50873">
    <property type="entry name" value="PEROXIDASE_4"/>
    <property type="match status" value="1"/>
</dbReference>
<proteinExistence type="inferred from homology"/>
<dbReference type="Proteomes" id="UP000729402">
    <property type="component" value="Unassembled WGS sequence"/>
</dbReference>
<dbReference type="EC" id="1.11.1.7" evidence="4"/>
<keyword evidence="12" id="KW-0325">Glycoprotein</keyword>
<comment type="cofactor">
    <cofactor evidence="16">
        <name>Ca(2+)</name>
        <dbReference type="ChEBI" id="CHEBI:29108"/>
    </cofactor>
    <text evidence="16">Binds 2 calcium ions per subunit.</text>
</comment>
<feature type="binding site" evidence="16">
    <location>
        <position position="71"/>
    </location>
    <ligand>
        <name>Ca(2+)</name>
        <dbReference type="ChEBI" id="CHEBI:29108"/>
        <label>1</label>
    </ligand>
</feature>
<feature type="disulfide bond" evidence="18">
    <location>
        <begin position="203"/>
        <end position="230"/>
    </location>
</feature>
<name>A0A8J5W4G1_ZIZPA</name>
<keyword evidence="13" id="KW-0376">Hydrogen peroxide</keyword>
<keyword evidence="5" id="KW-0575">Peroxidase</keyword>
<feature type="binding site" evidence="16">
    <location>
        <position position="76"/>
    </location>
    <ligand>
        <name>Ca(2+)</name>
        <dbReference type="ChEBI" id="CHEBI:29108"/>
        <label>1</label>
    </ligand>
</feature>
<evidence type="ECO:0000256" key="9">
    <source>
        <dbReference type="ARBA" id="ARBA00023002"/>
    </source>
</evidence>
<feature type="binding site" evidence="16">
    <location>
        <position position="196"/>
    </location>
    <ligand>
        <name>Ca(2+)</name>
        <dbReference type="ChEBI" id="CHEBI:29108"/>
        <label>2</label>
    </ligand>
</feature>
<dbReference type="AlphaFoldDB" id="A0A8J5W4G1"/>
<feature type="active site" description="Proton acceptor" evidence="14">
    <location>
        <position position="70"/>
    </location>
</feature>
<accession>A0A8J5W4G1</accession>
<feature type="binding site" description="axial binding residue" evidence="16">
    <location>
        <position position="195"/>
    </location>
    <ligand>
        <name>heme b</name>
        <dbReference type="ChEBI" id="CHEBI:60344"/>
    </ligand>
    <ligandPart>
        <name>Fe</name>
        <dbReference type="ChEBI" id="CHEBI:18248"/>
    </ligandPart>
</feature>
<dbReference type="PROSITE" id="PS00435">
    <property type="entry name" value="PEROXIDASE_1"/>
    <property type="match status" value="1"/>
</dbReference>
<evidence type="ECO:0000313" key="22">
    <source>
        <dbReference type="Proteomes" id="UP000729402"/>
    </source>
</evidence>
<feature type="binding site" evidence="16">
    <location>
        <position position="92"/>
    </location>
    <ligand>
        <name>Ca(2+)</name>
        <dbReference type="ChEBI" id="CHEBI:29108"/>
        <label>1</label>
    </ligand>
</feature>
<evidence type="ECO:0000256" key="5">
    <source>
        <dbReference type="ARBA" id="ARBA00022559"/>
    </source>
</evidence>
<evidence type="ECO:0000256" key="12">
    <source>
        <dbReference type="ARBA" id="ARBA00023180"/>
    </source>
</evidence>
<dbReference type="GO" id="GO:0140825">
    <property type="term" value="F:lactoperoxidase activity"/>
    <property type="evidence" value="ECO:0007669"/>
    <property type="project" value="UniProtKB-EC"/>
</dbReference>
<dbReference type="GO" id="GO:0042744">
    <property type="term" value="P:hydrogen peroxide catabolic process"/>
    <property type="evidence" value="ECO:0007669"/>
    <property type="project" value="UniProtKB-KW"/>
</dbReference>
<evidence type="ECO:0000256" key="6">
    <source>
        <dbReference type="ARBA" id="ARBA00022617"/>
    </source>
</evidence>
<comment type="similarity">
    <text evidence="3">Belongs to the peroxidase family. Ascorbate peroxidase subfamily.</text>
</comment>
<keyword evidence="8 16" id="KW-0106">Calcium</keyword>
<keyword evidence="11 18" id="KW-1015">Disulfide bond</keyword>
<gene>
    <name evidence="21" type="ORF">GUJ93_ZPchr0006g45610</name>
</gene>
<comment type="cofactor">
    <cofactor evidence="16">
        <name>heme b</name>
        <dbReference type="ChEBI" id="CHEBI:60344"/>
    </cofactor>
    <text evidence="16">Binds 1 heme b (iron(II)-protoporphyrin IX) group per subunit.</text>
</comment>
<evidence type="ECO:0000256" key="7">
    <source>
        <dbReference type="ARBA" id="ARBA00022723"/>
    </source>
</evidence>
<feature type="binding site" evidence="16">
    <location>
        <position position="78"/>
    </location>
    <ligand>
        <name>Ca(2+)</name>
        <dbReference type="ChEBI" id="CHEBI:29108"/>
        <label>1</label>
    </ligand>
</feature>
<feature type="binding site" evidence="16">
    <location>
        <position position="249"/>
    </location>
    <ligand>
        <name>Ca(2+)</name>
        <dbReference type="ChEBI" id="CHEBI:29108"/>
        <label>2</label>
    </ligand>
</feature>
<evidence type="ECO:0000313" key="21">
    <source>
        <dbReference type="EMBL" id="KAG8075649.1"/>
    </source>
</evidence>